<dbReference type="InterPro" id="IPR001497">
    <property type="entry name" value="MethylDNA_cys_MeTrfase_AS"/>
</dbReference>
<reference evidence="12" key="1">
    <citation type="submission" date="2016-01" db="EMBL/GenBank/DDBJ databases">
        <authorList>
            <person name="Mcilroy J.S."/>
            <person name="Karst M S."/>
            <person name="Albertsen M."/>
        </authorList>
    </citation>
    <scope>NUCLEOTIDE SEQUENCE</scope>
    <source>
        <strain evidence="12">Cfx-K</strain>
    </source>
</reference>
<dbReference type="CDD" id="cd06445">
    <property type="entry name" value="ATase"/>
    <property type="match status" value="1"/>
</dbReference>
<dbReference type="HAMAP" id="MF_00772">
    <property type="entry name" value="OGT"/>
    <property type="match status" value="1"/>
</dbReference>
<sequence length="172" mass="18220">MTTIGKLDNTPVGTIWVAASATGLVSISLWDDEPRFVAEVARLTGHAPDLAAPPGAIVTSALTELDAYLRGELRHFATPIDWAVTKPFQRQALELVCTVGYGRTSTYGAIAAQLGRPGAVRAVGQANATNPIPIIIPCHRILGADGKLHGYGARGGLETKAWLLRLEGSWLI</sequence>
<comment type="function">
    <text evidence="9">Involved in the cellular defense against the biological effects of O6-methylguanine (O6-MeG) and O4-methylthymine (O4-MeT) in DNA. Repairs the methylated nucleobase in DNA by stoichiometrically transferring the methyl group to a cysteine residue in the enzyme. This is a suicide reaction: the enzyme is irreversibly inactivated.</text>
</comment>
<evidence type="ECO:0000256" key="6">
    <source>
        <dbReference type="ARBA" id="ARBA00022763"/>
    </source>
</evidence>
<comment type="catalytic activity">
    <reaction evidence="8 9">
        <text>a 6-O-methyl-2'-deoxyguanosine in DNA + L-cysteinyl-[protein] = S-methyl-L-cysteinyl-[protein] + a 2'-deoxyguanosine in DNA</text>
        <dbReference type="Rhea" id="RHEA:24000"/>
        <dbReference type="Rhea" id="RHEA-COMP:10131"/>
        <dbReference type="Rhea" id="RHEA-COMP:10132"/>
        <dbReference type="Rhea" id="RHEA-COMP:11367"/>
        <dbReference type="Rhea" id="RHEA-COMP:11368"/>
        <dbReference type="ChEBI" id="CHEBI:29950"/>
        <dbReference type="ChEBI" id="CHEBI:82612"/>
        <dbReference type="ChEBI" id="CHEBI:85445"/>
        <dbReference type="ChEBI" id="CHEBI:85448"/>
        <dbReference type="EC" id="2.1.1.63"/>
    </reaction>
</comment>
<dbReference type="Pfam" id="PF01035">
    <property type="entry name" value="DNA_binding_1"/>
    <property type="match status" value="1"/>
</dbReference>
<dbReference type="InterPro" id="IPR036217">
    <property type="entry name" value="MethylDNA_cys_MeTrfase_DNAb"/>
</dbReference>
<evidence type="ECO:0000256" key="1">
    <source>
        <dbReference type="ARBA" id="ARBA00001286"/>
    </source>
</evidence>
<comment type="similarity">
    <text evidence="2 9">Belongs to the MGMT family.</text>
</comment>
<comment type="subcellular location">
    <subcellularLocation>
        <location evidence="9">Cytoplasm</location>
    </subcellularLocation>
</comment>
<protein>
    <recommendedName>
        <fullName evidence="9">Methylated-DNA--protein-cysteine methyltransferase</fullName>
        <ecNumber evidence="9">2.1.1.63</ecNumber>
    </recommendedName>
    <alternativeName>
        <fullName evidence="9">6-O-methylguanine-DNA methyltransferase</fullName>
        <shortName evidence="9">MGMT</shortName>
    </alternativeName>
    <alternativeName>
        <fullName evidence="9">O-6-methylguanine-DNA-alkyltransferase</fullName>
    </alternativeName>
</protein>
<evidence type="ECO:0000313" key="12">
    <source>
        <dbReference type="EMBL" id="CUS02507.2"/>
    </source>
</evidence>
<dbReference type="Gene3D" id="3.30.160.70">
    <property type="entry name" value="Methylated DNA-protein cysteine methyltransferase domain"/>
    <property type="match status" value="1"/>
</dbReference>
<dbReference type="Proteomes" id="UP000215027">
    <property type="component" value="Chromosome I"/>
</dbReference>
<dbReference type="Pfam" id="PF02870">
    <property type="entry name" value="Methyltransf_1N"/>
    <property type="match status" value="1"/>
</dbReference>
<dbReference type="InterPro" id="IPR023546">
    <property type="entry name" value="MGMT"/>
</dbReference>
<comment type="miscellaneous">
    <text evidence="9">This enzyme catalyzes only one turnover and therefore is not strictly catalytic. According to one definition, an enzyme is a biocatalyst that acts repeatedly and over many reaction cycles.</text>
</comment>
<dbReference type="PROSITE" id="PS00374">
    <property type="entry name" value="MGMT"/>
    <property type="match status" value="1"/>
</dbReference>
<dbReference type="PANTHER" id="PTHR10815">
    <property type="entry name" value="METHYLATED-DNA--PROTEIN-CYSTEINE METHYLTRANSFERASE"/>
    <property type="match status" value="1"/>
</dbReference>
<evidence type="ECO:0000256" key="2">
    <source>
        <dbReference type="ARBA" id="ARBA00008711"/>
    </source>
</evidence>
<feature type="active site" description="Nucleophile; methyl group acceptor" evidence="9">
    <location>
        <position position="138"/>
    </location>
</feature>
<evidence type="ECO:0000256" key="4">
    <source>
        <dbReference type="ARBA" id="ARBA00022603"/>
    </source>
</evidence>
<evidence type="ECO:0000256" key="7">
    <source>
        <dbReference type="ARBA" id="ARBA00023204"/>
    </source>
</evidence>
<evidence type="ECO:0000256" key="3">
    <source>
        <dbReference type="ARBA" id="ARBA00022490"/>
    </source>
</evidence>
<dbReference type="NCBIfam" id="TIGR00589">
    <property type="entry name" value="ogt"/>
    <property type="match status" value="1"/>
</dbReference>
<proteinExistence type="inferred from homology"/>
<comment type="catalytic activity">
    <reaction evidence="1 9">
        <text>a 4-O-methyl-thymidine in DNA + L-cysteinyl-[protein] = a thymidine in DNA + S-methyl-L-cysteinyl-[protein]</text>
        <dbReference type="Rhea" id="RHEA:53428"/>
        <dbReference type="Rhea" id="RHEA-COMP:10131"/>
        <dbReference type="Rhea" id="RHEA-COMP:10132"/>
        <dbReference type="Rhea" id="RHEA-COMP:13555"/>
        <dbReference type="Rhea" id="RHEA-COMP:13556"/>
        <dbReference type="ChEBI" id="CHEBI:29950"/>
        <dbReference type="ChEBI" id="CHEBI:82612"/>
        <dbReference type="ChEBI" id="CHEBI:137386"/>
        <dbReference type="ChEBI" id="CHEBI:137387"/>
        <dbReference type="EC" id="2.1.1.63"/>
    </reaction>
</comment>
<keyword evidence="3 9" id="KW-0963">Cytoplasm</keyword>
<dbReference type="GO" id="GO:0003908">
    <property type="term" value="F:methylated-DNA-[protein]-cysteine S-methyltransferase activity"/>
    <property type="evidence" value="ECO:0007669"/>
    <property type="project" value="UniProtKB-UniRule"/>
</dbReference>
<evidence type="ECO:0000259" key="10">
    <source>
        <dbReference type="Pfam" id="PF01035"/>
    </source>
</evidence>
<gene>
    <name evidence="12" type="primary">ogt</name>
    <name evidence="12" type="ORF">CFX0092_A0629</name>
</gene>
<keyword evidence="4 9" id="KW-0489">Methyltransferase</keyword>
<keyword evidence="6 9" id="KW-0227">DNA damage</keyword>
<dbReference type="InterPro" id="IPR036631">
    <property type="entry name" value="MGMT_N_sf"/>
</dbReference>
<dbReference type="Gene3D" id="1.10.10.10">
    <property type="entry name" value="Winged helix-like DNA-binding domain superfamily/Winged helix DNA-binding domain"/>
    <property type="match status" value="1"/>
</dbReference>
<dbReference type="SUPFAM" id="SSF53155">
    <property type="entry name" value="Methylated DNA-protein cysteine methyltransferase domain"/>
    <property type="match status" value="1"/>
</dbReference>
<dbReference type="FunFam" id="1.10.10.10:FF:000214">
    <property type="entry name" value="Methylated-DNA--protein-cysteine methyltransferase"/>
    <property type="match status" value="1"/>
</dbReference>
<dbReference type="InterPro" id="IPR014048">
    <property type="entry name" value="MethylDNA_cys_MeTrfase_DNA-bd"/>
</dbReference>
<keyword evidence="5 9" id="KW-0808">Transferase</keyword>
<evidence type="ECO:0000256" key="8">
    <source>
        <dbReference type="ARBA" id="ARBA00049348"/>
    </source>
</evidence>
<keyword evidence="7 9" id="KW-0234">DNA repair</keyword>
<evidence type="ECO:0000313" key="13">
    <source>
        <dbReference type="Proteomes" id="UP000215027"/>
    </source>
</evidence>
<dbReference type="GO" id="GO:0005737">
    <property type="term" value="C:cytoplasm"/>
    <property type="evidence" value="ECO:0007669"/>
    <property type="project" value="UniProtKB-SubCell"/>
</dbReference>
<name>A0A170PED2_9CHLR</name>
<evidence type="ECO:0000256" key="9">
    <source>
        <dbReference type="HAMAP-Rule" id="MF_00772"/>
    </source>
</evidence>
<organism evidence="12 13">
    <name type="scientific">Candidatus Promineifilum breve</name>
    <dbReference type="NCBI Taxonomy" id="1806508"/>
    <lineage>
        <taxon>Bacteria</taxon>
        <taxon>Bacillati</taxon>
        <taxon>Chloroflexota</taxon>
        <taxon>Ardenticatenia</taxon>
        <taxon>Candidatus Promineifilales</taxon>
        <taxon>Candidatus Promineifilaceae</taxon>
        <taxon>Candidatus Promineifilum</taxon>
    </lineage>
</organism>
<accession>A0A170PED2</accession>
<feature type="domain" description="Methylated-DNA-[protein]-cysteine S-methyltransferase DNA binding" evidence="10">
    <location>
        <begin position="87"/>
        <end position="168"/>
    </location>
</feature>
<dbReference type="KEGG" id="pbf:CFX0092_A0629"/>
<dbReference type="InterPro" id="IPR036388">
    <property type="entry name" value="WH-like_DNA-bd_sf"/>
</dbReference>
<evidence type="ECO:0000256" key="5">
    <source>
        <dbReference type="ARBA" id="ARBA00022679"/>
    </source>
</evidence>
<dbReference type="EC" id="2.1.1.63" evidence="9"/>
<dbReference type="AlphaFoldDB" id="A0A170PED2"/>
<dbReference type="OrthoDB" id="9802228at2"/>
<dbReference type="EMBL" id="LN890655">
    <property type="protein sequence ID" value="CUS02507.2"/>
    <property type="molecule type" value="Genomic_DNA"/>
</dbReference>
<dbReference type="GO" id="GO:0006307">
    <property type="term" value="P:DNA alkylation repair"/>
    <property type="evidence" value="ECO:0007669"/>
    <property type="project" value="UniProtKB-UniRule"/>
</dbReference>
<dbReference type="SUPFAM" id="SSF46767">
    <property type="entry name" value="Methylated DNA-protein cysteine methyltransferase, C-terminal domain"/>
    <property type="match status" value="1"/>
</dbReference>
<dbReference type="RefSeq" id="WP_102136548.1">
    <property type="nucleotide sequence ID" value="NZ_LN890655.1"/>
</dbReference>
<feature type="domain" description="Methylguanine DNA methyltransferase ribonuclease-like" evidence="11">
    <location>
        <begin position="9"/>
        <end position="81"/>
    </location>
</feature>
<dbReference type="PANTHER" id="PTHR10815:SF5">
    <property type="entry name" value="METHYLATED-DNA--PROTEIN-CYSTEINE METHYLTRANSFERASE"/>
    <property type="match status" value="1"/>
</dbReference>
<dbReference type="GO" id="GO:0032259">
    <property type="term" value="P:methylation"/>
    <property type="evidence" value="ECO:0007669"/>
    <property type="project" value="UniProtKB-KW"/>
</dbReference>
<keyword evidence="13" id="KW-1185">Reference proteome</keyword>
<dbReference type="InterPro" id="IPR008332">
    <property type="entry name" value="MethylG_MeTrfase_N"/>
</dbReference>
<evidence type="ECO:0000259" key="11">
    <source>
        <dbReference type="Pfam" id="PF02870"/>
    </source>
</evidence>